<keyword evidence="3" id="KW-0862">Zinc</keyword>
<keyword evidence="1" id="KW-0479">Metal-binding</keyword>
<evidence type="ECO:0000313" key="7">
    <source>
        <dbReference type="EMBL" id="KAK2626184.1"/>
    </source>
</evidence>
<name>A0AAD9T082_9HELO</name>
<accession>A0AAD9T082</accession>
<protein>
    <recommendedName>
        <fullName evidence="6">RING-type domain-containing protein</fullName>
    </recommendedName>
</protein>
<evidence type="ECO:0000256" key="2">
    <source>
        <dbReference type="ARBA" id="ARBA00022771"/>
    </source>
</evidence>
<gene>
    <name evidence="7" type="ORF">QTJ16_004446</name>
</gene>
<feature type="region of interest" description="Disordered" evidence="5">
    <location>
        <begin position="363"/>
        <end position="388"/>
    </location>
</feature>
<dbReference type="AlphaFoldDB" id="A0AAD9T082"/>
<dbReference type="Gene3D" id="3.30.40.10">
    <property type="entry name" value="Zinc/RING finger domain, C3HC4 (zinc finger)"/>
    <property type="match status" value="1"/>
</dbReference>
<dbReference type="EMBL" id="JAUBYV010000006">
    <property type="protein sequence ID" value="KAK2626184.1"/>
    <property type="molecule type" value="Genomic_DNA"/>
</dbReference>
<dbReference type="SUPFAM" id="SSF47857">
    <property type="entry name" value="Apolipophorin-III"/>
    <property type="match status" value="1"/>
</dbReference>
<proteinExistence type="predicted"/>
<keyword evidence="2 4" id="KW-0863">Zinc-finger</keyword>
<dbReference type="InterPro" id="IPR001841">
    <property type="entry name" value="Znf_RING"/>
</dbReference>
<evidence type="ECO:0000259" key="6">
    <source>
        <dbReference type="PROSITE" id="PS50089"/>
    </source>
</evidence>
<feature type="domain" description="RING-type" evidence="6">
    <location>
        <begin position="240"/>
        <end position="288"/>
    </location>
</feature>
<dbReference type="GO" id="GO:0008270">
    <property type="term" value="F:zinc ion binding"/>
    <property type="evidence" value="ECO:0007669"/>
    <property type="project" value="UniProtKB-KW"/>
</dbReference>
<dbReference type="Pfam" id="PF13639">
    <property type="entry name" value="zf-RING_2"/>
    <property type="match status" value="1"/>
</dbReference>
<dbReference type="Proteomes" id="UP001285354">
    <property type="component" value="Unassembled WGS sequence"/>
</dbReference>
<evidence type="ECO:0000256" key="1">
    <source>
        <dbReference type="ARBA" id="ARBA00022723"/>
    </source>
</evidence>
<evidence type="ECO:0000313" key="8">
    <source>
        <dbReference type="Proteomes" id="UP001285354"/>
    </source>
</evidence>
<sequence>MCHTNISLMIACGHVVFEDLHCQEGNCIPTRSRLEALGLCEPCALSRQLIPSAEEVHESRERFREESMIQTSESYRREFADQLLAEHLLASHRDADLHDARQIRHTFRGLRESIHERHEDEGEDEEWTIEGRDPEMSDLNRASLMGRALFAVRAPVIAQLRHEELGAQLEAMLDDLVTRRAELELDEERVELVRQMHTAMPPPDPTGGTAVERERARAEAVQAILTHVDISTVPGEDRECLICTNPMAIAQEDGSVEEACSLPRCEHRMGRDCATRWLSLNGTCPVCRHDVSGALARAQGQNITDQEMEARHVQMAAEEEALWERISHADRENDMDTDHDDVTNENDDMVIDHDDLARRAQEALHVRDQSRSQHHAERDREAEHSDPRLQQALEARVRQHEREQAEEDPALEDELARWQELRRERHDQRAAARGATRAIIEGHLRDNRSARESVRSLSQMPIELMNRTQQRLDRLNAEWRELLVFRAQNGGDAAEELLRAHDRVFRRASEVRDRLHQVVAAGFRDAEALMQDVDDELDVLELLALLH</sequence>
<dbReference type="PANTHER" id="PTHR45969">
    <property type="entry name" value="RING ZINC FINGER PROTEIN-RELATED"/>
    <property type="match status" value="1"/>
</dbReference>
<dbReference type="InterPro" id="IPR013083">
    <property type="entry name" value="Znf_RING/FYVE/PHD"/>
</dbReference>
<dbReference type="GO" id="GO:0061630">
    <property type="term" value="F:ubiquitin protein ligase activity"/>
    <property type="evidence" value="ECO:0007669"/>
    <property type="project" value="TreeGrafter"/>
</dbReference>
<evidence type="ECO:0000256" key="4">
    <source>
        <dbReference type="PROSITE-ProRule" id="PRU00175"/>
    </source>
</evidence>
<feature type="compositionally biased region" description="Basic and acidic residues" evidence="5">
    <location>
        <begin position="328"/>
        <end position="342"/>
    </location>
</feature>
<comment type="caution">
    <text evidence="7">The sequence shown here is derived from an EMBL/GenBank/DDBJ whole genome shotgun (WGS) entry which is preliminary data.</text>
</comment>
<organism evidence="7 8">
    <name type="scientific">Diplocarpon rosae</name>
    <dbReference type="NCBI Taxonomy" id="946125"/>
    <lineage>
        <taxon>Eukaryota</taxon>
        <taxon>Fungi</taxon>
        <taxon>Dikarya</taxon>
        <taxon>Ascomycota</taxon>
        <taxon>Pezizomycotina</taxon>
        <taxon>Leotiomycetes</taxon>
        <taxon>Helotiales</taxon>
        <taxon>Drepanopezizaceae</taxon>
        <taxon>Diplocarpon</taxon>
    </lineage>
</organism>
<evidence type="ECO:0000256" key="3">
    <source>
        <dbReference type="ARBA" id="ARBA00022833"/>
    </source>
</evidence>
<keyword evidence="8" id="KW-1185">Reference proteome</keyword>
<dbReference type="SUPFAM" id="SSF57850">
    <property type="entry name" value="RING/U-box"/>
    <property type="match status" value="1"/>
</dbReference>
<reference evidence="7" key="1">
    <citation type="submission" date="2023-06" db="EMBL/GenBank/DDBJ databases">
        <title>Draft genome of Marssonina rosae.</title>
        <authorList>
            <person name="Cheng Q."/>
        </authorList>
    </citation>
    <scope>NUCLEOTIDE SEQUENCE</scope>
    <source>
        <strain evidence="7">R4</strain>
    </source>
</reference>
<dbReference type="GO" id="GO:0016567">
    <property type="term" value="P:protein ubiquitination"/>
    <property type="evidence" value="ECO:0007669"/>
    <property type="project" value="TreeGrafter"/>
</dbReference>
<dbReference type="PANTHER" id="PTHR45969:SF55">
    <property type="entry name" value="OS07G0686300 PROTEIN"/>
    <property type="match status" value="1"/>
</dbReference>
<feature type="region of interest" description="Disordered" evidence="5">
    <location>
        <begin position="328"/>
        <end position="347"/>
    </location>
</feature>
<dbReference type="PROSITE" id="PS50089">
    <property type="entry name" value="ZF_RING_2"/>
    <property type="match status" value="1"/>
</dbReference>
<feature type="compositionally biased region" description="Basic and acidic residues" evidence="5">
    <location>
        <begin position="363"/>
        <end position="387"/>
    </location>
</feature>
<evidence type="ECO:0000256" key="5">
    <source>
        <dbReference type="SAM" id="MobiDB-lite"/>
    </source>
</evidence>